<organism evidence="5 6">
    <name type="scientific">Pantoea rodasii</name>
    <dbReference type="NCBI Taxonomy" id="1076549"/>
    <lineage>
        <taxon>Bacteria</taxon>
        <taxon>Pseudomonadati</taxon>
        <taxon>Pseudomonadota</taxon>
        <taxon>Gammaproteobacteria</taxon>
        <taxon>Enterobacterales</taxon>
        <taxon>Erwiniaceae</taxon>
        <taxon>Pantoea</taxon>
    </lineage>
</organism>
<dbReference type="GO" id="GO:0071949">
    <property type="term" value="F:FAD binding"/>
    <property type="evidence" value="ECO:0007669"/>
    <property type="project" value="InterPro"/>
</dbReference>
<keyword evidence="3" id="KW-0274">FAD</keyword>
<keyword evidence="6" id="KW-1185">Reference proteome</keyword>
<evidence type="ECO:0000313" key="5">
    <source>
        <dbReference type="EMBL" id="PJZ04143.1"/>
    </source>
</evidence>
<dbReference type="RefSeq" id="WP_100702963.1">
    <property type="nucleotide sequence ID" value="NZ_MLFP01000027.1"/>
</dbReference>
<reference evidence="5 6" key="1">
    <citation type="submission" date="2017-11" db="EMBL/GenBank/DDBJ databases">
        <title>The genome sequence of Pantoea rodasii DSM 26611.</title>
        <authorList>
            <person name="Gao J."/>
            <person name="Mao X."/>
            <person name="Sun J."/>
        </authorList>
    </citation>
    <scope>NUCLEOTIDE SEQUENCE [LARGE SCALE GENOMIC DNA]</scope>
    <source>
        <strain evidence="5 6">DSM 26611</strain>
    </source>
</reference>
<dbReference type="EMBL" id="PIQI01000025">
    <property type="protein sequence ID" value="PJZ04143.1"/>
    <property type="molecule type" value="Genomic_DNA"/>
</dbReference>
<dbReference type="InterPro" id="IPR050641">
    <property type="entry name" value="RIFMO-like"/>
</dbReference>
<evidence type="ECO:0000259" key="4">
    <source>
        <dbReference type="Pfam" id="PF01494"/>
    </source>
</evidence>
<sequence>MNNFDVLIIGAGPTGLVLALWLTHQGVNVRIIDKSHGPGETSRAMAVQARTLELYRQLNLADEIIAAGYKMPAMNMWAEGQRKANIPLADAGADISPYPFVLVLPQDQHEKILVARLLKAGIEVERQTEFLSFEENEDHIVATLRMPDGKIESSRAAFIAGCDGAHSPVRHQIGSDFSGGTYNHIFYVADVEANGVSSADEGHIAFDKSDFVLVMPYGLDQRYRLIGTVESEDDDDRARSFDDVSKRAIRGLGLNISNVSWFSTYKVHHRVTNYFRRGRSFLLGDAAHVHSPAGGQGMNTGIADAINLAWKLTSVLKANAPEALLDSYENERKAFALKLVKTTDRVFTFVTAEGRLADFVRNHIAPSVASRAYQFESVRNSLFRLISQTSMNYAESPLSEGRAGTVSSGDRLPFAPGNGMSNYDFMDKIGWQLHVYGLPETGLVGWCELHGVEIHVYAWQNAFALKGFKQGAAYLIRPDGYVGLATAEHHVERLTKYMNKHGFSNGATCVP</sequence>
<feature type="domain" description="FAD-binding" evidence="4">
    <location>
        <begin position="4"/>
        <end position="342"/>
    </location>
</feature>
<dbReference type="InterPro" id="IPR002938">
    <property type="entry name" value="FAD-bd"/>
</dbReference>
<dbReference type="PANTHER" id="PTHR43004">
    <property type="entry name" value="TRK SYSTEM POTASSIUM UPTAKE PROTEIN"/>
    <property type="match status" value="1"/>
</dbReference>
<gene>
    <name evidence="5" type="ORF">PRCB_17885</name>
</gene>
<dbReference type="AlphaFoldDB" id="A0A2M9W9C5"/>
<dbReference type="GO" id="GO:0016709">
    <property type="term" value="F:oxidoreductase activity, acting on paired donors, with incorporation or reduction of molecular oxygen, NAD(P)H as one donor, and incorporation of one atom of oxygen"/>
    <property type="evidence" value="ECO:0007669"/>
    <property type="project" value="UniProtKB-ARBA"/>
</dbReference>
<keyword evidence="2" id="KW-0285">Flavoprotein</keyword>
<dbReference type="Pfam" id="PF01494">
    <property type="entry name" value="FAD_binding_3"/>
    <property type="match status" value="1"/>
</dbReference>
<dbReference type="SUPFAM" id="SSF51905">
    <property type="entry name" value="FAD/NAD(P)-binding domain"/>
    <property type="match status" value="1"/>
</dbReference>
<dbReference type="Proteomes" id="UP000232062">
    <property type="component" value="Unassembled WGS sequence"/>
</dbReference>
<evidence type="ECO:0000256" key="3">
    <source>
        <dbReference type="ARBA" id="ARBA00022827"/>
    </source>
</evidence>
<proteinExistence type="predicted"/>
<evidence type="ECO:0000256" key="1">
    <source>
        <dbReference type="ARBA" id="ARBA00001974"/>
    </source>
</evidence>
<dbReference type="InterPro" id="IPR036188">
    <property type="entry name" value="FAD/NAD-bd_sf"/>
</dbReference>
<comment type="cofactor">
    <cofactor evidence="1">
        <name>FAD</name>
        <dbReference type="ChEBI" id="CHEBI:57692"/>
    </cofactor>
</comment>
<protein>
    <submittedName>
        <fullName evidence="5">FAD-dependent oxidoreductase</fullName>
    </submittedName>
</protein>
<dbReference type="Gene3D" id="3.50.50.60">
    <property type="entry name" value="FAD/NAD(P)-binding domain"/>
    <property type="match status" value="1"/>
</dbReference>
<name>A0A2M9W9C5_9GAMM</name>
<evidence type="ECO:0000256" key="2">
    <source>
        <dbReference type="ARBA" id="ARBA00022630"/>
    </source>
</evidence>
<dbReference type="Gene3D" id="3.30.70.2450">
    <property type="match status" value="1"/>
</dbReference>
<dbReference type="PANTHER" id="PTHR43004:SF19">
    <property type="entry name" value="BINDING MONOOXYGENASE, PUTATIVE (JCVI)-RELATED"/>
    <property type="match status" value="1"/>
</dbReference>
<dbReference type="OrthoDB" id="8672648at2"/>
<evidence type="ECO:0000313" key="6">
    <source>
        <dbReference type="Proteomes" id="UP000232062"/>
    </source>
</evidence>
<comment type="caution">
    <text evidence="5">The sequence shown here is derived from an EMBL/GenBank/DDBJ whole genome shotgun (WGS) entry which is preliminary data.</text>
</comment>
<dbReference type="STRING" id="1076549.HA45_21300"/>
<accession>A0A2M9W9C5</accession>
<dbReference type="PRINTS" id="PR00420">
    <property type="entry name" value="RNGMNOXGNASE"/>
</dbReference>